<protein>
    <submittedName>
        <fullName evidence="1">Uncharacterized protein</fullName>
    </submittedName>
</protein>
<accession>A0ACB9KLX0</accession>
<evidence type="ECO:0000313" key="2">
    <source>
        <dbReference type="Proteomes" id="UP000828941"/>
    </source>
</evidence>
<organism evidence="1 2">
    <name type="scientific">Bauhinia variegata</name>
    <name type="common">Purple orchid tree</name>
    <name type="synonym">Phanera variegata</name>
    <dbReference type="NCBI Taxonomy" id="167791"/>
    <lineage>
        <taxon>Eukaryota</taxon>
        <taxon>Viridiplantae</taxon>
        <taxon>Streptophyta</taxon>
        <taxon>Embryophyta</taxon>
        <taxon>Tracheophyta</taxon>
        <taxon>Spermatophyta</taxon>
        <taxon>Magnoliopsida</taxon>
        <taxon>eudicotyledons</taxon>
        <taxon>Gunneridae</taxon>
        <taxon>Pentapetalae</taxon>
        <taxon>rosids</taxon>
        <taxon>fabids</taxon>
        <taxon>Fabales</taxon>
        <taxon>Fabaceae</taxon>
        <taxon>Cercidoideae</taxon>
        <taxon>Cercideae</taxon>
        <taxon>Bauhiniinae</taxon>
        <taxon>Bauhinia</taxon>
    </lineage>
</organism>
<gene>
    <name evidence="1" type="ORF">L6164_031903</name>
</gene>
<proteinExistence type="predicted"/>
<comment type="caution">
    <text evidence="1">The sequence shown here is derived from an EMBL/GenBank/DDBJ whole genome shotgun (WGS) entry which is preliminary data.</text>
</comment>
<evidence type="ECO:0000313" key="1">
    <source>
        <dbReference type="EMBL" id="KAI4298329.1"/>
    </source>
</evidence>
<name>A0ACB9KLX0_BAUVA</name>
<reference evidence="1 2" key="1">
    <citation type="journal article" date="2022" name="DNA Res.">
        <title>Chromosomal-level genome assembly of the orchid tree Bauhinia variegata (Leguminosae; Cercidoideae) supports the allotetraploid origin hypothesis of Bauhinia.</title>
        <authorList>
            <person name="Zhong Y."/>
            <person name="Chen Y."/>
            <person name="Zheng D."/>
            <person name="Pang J."/>
            <person name="Liu Y."/>
            <person name="Luo S."/>
            <person name="Meng S."/>
            <person name="Qian L."/>
            <person name="Wei D."/>
            <person name="Dai S."/>
            <person name="Zhou R."/>
        </authorList>
    </citation>
    <scope>NUCLEOTIDE SEQUENCE [LARGE SCALE GENOMIC DNA]</scope>
    <source>
        <strain evidence="1">BV-YZ2020</strain>
    </source>
</reference>
<keyword evidence="2" id="KW-1185">Reference proteome</keyword>
<sequence>MPDDILQPYQDNREMNARAVDHCQSVWMAHWMCTRYKSATDPFKHTSIDRESKREVKENNGMERSNLLRGPDVAIDLCTNAEAFRDETKTTTVTFVNGSLMEVQKQTNKESLDFKSFPIFSLSQKREGVLSLKREQHAISHGEILKSQTDPCSGNNNVSFNRRGAYLPSTSAYVPPKTETLSREFHLPSESSLAADLLMKSPDYVEKNNLADPTSQCDFIKSTSDIVPFGENKGKSPMPSFPCGKHEIYQSSCSISREHFLSTNYHGYASLSIHEKKTSSFLDHRTSGLSRFMRSCPEQLPHDPLISCDHGLKFVRDQHKKMQDCSGTSKFSSPCDPLESTKTVNFHCGSSSVPQLPCSVHDFETMKRYTTIDSVEESCKGDPKISQTIHHFLMSKETDLSDTGQIFRDPTKLISEIPYFSMPIGYRTSQGVKMEGMGSFMESKEKENLQDLKTPMNLKNESSADTDTMDINAFQENQLSGDDCDTPLTSNKDPKDSQKSRMSEVAIASARENTKAKSVNSAVPDINQEPPKLPAVTSPADDRETSTSRTQSLDVEHLLSHAEEHTNSKSSTCGIGNLGPEPSSRWVKRLKLSTSDSADGTKSARLGETSRKKVNEIFTKFTKGSKTTSEPKIICLAEEQIVPDPYATVSSANGKSPCGKTNQTVETTLSHPWIQRWSHSRAASSEKRHETMEISEPKSSNAVREKFQKKEFPSIAAMALMGKAMGSLHACEFRKKGAVVVWNTRGMQMSPIGHQNSE</sequence>
<dbReference type="EMBL" id="CM039438">
    <property type="protein sequence ID" value="KAI4298329.1"/>
    <property type="molecule type" value="Genomic_DNA"/>
</dbReference>
<dbReference type="Proteomes" id="UP000828941">
    <property type="component" value="Chromosome 13"/>
</dbReference>